<dbReference type="EMBL" id="JBHSRS010000016">
    <property type="protein sequence ID" value="MFC6281075.1"/>
    <property type="molecule type" value="Genomic_DNA"/>
</dbReference>
<name>A0ABW1TW20_9BURK</name>
<accession>A0ABW1TW20</accession>
<dbReference type="Proteomes" id="UP001596270">
    <property type="component" value="Unassembled WGS sequence"/>
</dbReference>
<proteinExistence type="predicted"/>
<gene>
    <name evidence="1" type="ORF">ACFQND_07505</name>
</gene>
<evidence type="ECO:0000313" key="2">
    <source>
        <dbReference type="Proteomes" id="UP001596270"/>
    </source>
</evidence>
<keyword evidence="2" id="KW-1185">Reference proteome</keyword>
<protein>
    <submittedName>
        <fullName evidence="1">Uncharacterized protein</fullName>
    </submittedName>
</protein>
<dbReference type="RefSeq" id="WP_371438944.1">
    <property type="nucleotide sequence ID" value="NZ_JBHSRS010000016.1"/>
</dbReference>
<evidence type="ECO:0000313" key="1">
    <source>
        <dbReference type="EMBL" id="MFC6281075.1"/>
    </source>
</evidence>
<organism evidence="1 2">
    <name type="scientific">Polaromonas aquatica</name>
    <dbReference type="NCBI Taxonomy" id="332657"/>
    <lineage>
        <taxon>Bacteria</taxon>
        <taxon>Pseudomonadati</taxon>
        <taxon>Pseudomonadota</taxon>
        <taxon>Betaproteobacteria</taxon>
        <taxon>Burkholderiales</taxon>
        <taxon>Comamonadaceae</taxon>
        <taxon>Polaromonas</taxon>
    </lineage>
</organism>
<comment type="caution">
    <text evidence="1">The sequence shown here is derived from an EMBL/GenBank/DDBJ whole genome shotgun (WGS) entry which is preliminary data.</text>
</comment>
<sequence length="63" mass="6900">MPELSPTGFEVLQAAVRIARDKQIKTLQSLREHLGTLFPARGGDIDQAVAYWAAHVQRTGVPS</sequence>
<reference evidence="2" key="1">
    <citation type="journal article" date="2019" name="Int. J. Syst. Evol. Microbiol.">
        <title>The Global Catalogue of Microorganisms (GCM) 10K type strain sequencing project: providing services to taxonomists for standard genome sequencing and annotation.</title>
        <authorList>
            <consortium name="The Broad Institute Genomics Platform"/>
            <consortium name="The Broad Institute Genome Sequencing Center for Infectious Disease"/>
            <person name="Wu L."/>
            <person name="Ma J."/>
        </authorList>
    </citation>
    <scope>NUCLEOTIDE SEQUENCE [LARGE SCALE GENOMIC DNA]</scope>
    <source>
        <strain evidence="2">CCUG 39402</strain>
    </source>
</reference>